<sequence>MQVDSNQAARRCDTLIRDVSVIDGSGGAPISADVAVAAGRIVRIAAAGSLGDWQAQHQVDGRGKVLSPGFIDVHTHDDTNVIRTPAMLPKLSQGVTTVVVGNCGISAAPVSLKGEPPDPMNLLGQTGAFSYPTFASYVEAIEQAQPAVNVAALVGHTALRSNQMDRLDRAATESEIAAMCAQLREALAHGALGLSTGLAYGNAINAPTAEVLALAAPLADAGALYATHLRSEFADILEAMDEAFRIGKHARVPVVISHLKCAGVDNWGRSGEVLAALEQAQRYQPVGCDCYPYTASSSTLDLKQVTDTIDIMVTWSTPHPEMGGKMLAAIAAEWQVDLMEAARRLQPAGAVYHNMQAEDVNRILSHPASVVGSDGLPNDPMPHPRLWGAFPRVLGYYSREQKLFPLTTAIRKMTGLSAERFGLSERGLVREGYWADLVLFDPETVRDAATFADPMQPADGIDAVWVNGVLSYRGGAEKAASEVRAGRFLARQERV</sequence>
<dbReference type="InterPro" id="IPR032466">
    <property type="entry name" value="Metal_Hydrolase"/>
</dbReference>
<proteinExistence type="predicted"/>
<reference evidence="3" key="1">
    <citation type="journal article" date="2019" name="Int. J. Syst. Evol. Microbiol.">
        <title>The Global Catalogue of Microorganisms (GCM) 10K type strain sequencing project: providing services to taxonomists for standard genome sequencing and annotation.</title>
        <authorList>
            <consortium name="The Broad Institute Genomics Platform"/>
            <consortium name="The Broad Institute Genome Sequencing Center for Infectious Disease"/>
            <person name="Wu L."/>
            <person name="Ma J."/>
        </authorList>
    </citation>
    <scope>NUCLEOTIDE SEQUENCE [LARGE SCALE GENOMIC DNA]</scope>
    <source>
        <strain evidence="3">JCM 17066</strain>
    </source>
</reference>
<dbReference type="Proteomes" id="UP001596045">
    <property type="component" value="Unassembled WGS sequence"/>
</dbReference>
<dbReference type="Pfam" id="PF07969">
    <property type="entry name" value="Amidohydro_3"/>
    <property type="match status" value="1"/>
</dbReference>
<keyword evidence="3" id="KW-1185">Reference proteome</keyword>
<gene>
    <name evidence="2" type="ORF">ACFPM8_10725</name>
</gene>
<accession>A0ABW0MBL0</accession>
<evidence type="ECO:0000313" key="2">
    <source>
        <dbReference type="EMBL" id="MFC5474432.1"/>
    </source>
</evidence>
<dbReference type="Gene3D" id="3.20.20.140">
    <property type="entry name" value="Metal-dependent hydrolases"/>
    <property type="match status" value="1"/>
</dbReference>
<dbReference type="Gene3D" id="3.30.1490.130">
    <property type="entry name" value="D-aminoacylase. Domain 3"/>
    <property type="match status" value="1"/>
</dbReference>
<dbReference type="CDD" id="cd01297">
    <property type="entry name" value="D-aminoacylase"/>
    <property type="match status" value="1"/>
</dbReference>
<dbReference type="SUPFAM" id="SSF51338">
    <property type="entry name" value="Composite domain of metallo-dependent hydrolases"/>
    <property type="match status" value="1"/>
</dbReference>
<dbReference type="InterPro" id="IPR050378">
    <property type="entry name" value="Metallo-dep_Hydrolases_sf"/>
</dbReference>
<dbReference type="EMBL" id="JBHSMT010000014">
    <property type="protein sequence ID" value="MFC5474432.1"/>
    <property type="molecule type" value="Genomic_DNA"/>
</dbReference>
<dbReference type="InterPro" id="IPR023100">
    <property type="entry name" value="D-aminoacylase_insert_dom_sf"/>
</dbReference>
<evidence type="ECO:0000259" key="1">
    <source>
        <dbReference type="Pfam" id="PF07969"/>
    </source>
</evidence>
<dbReference type="Gene3D" id="2.30.40.10">
    <property type="entry name" value="Urease, subunit C, domain 1"/>
    <property type="match status" value="1"/>
</dbReference>
<protein>
    <submittedName>
        <fullName evidence="2">Amidohydrolase family protein</fullName>
    </submittedName>
</protein>
<evidence type="ECO:0000313" key="3">
    <source>
        <dbReference type="Proteomes" id="UP001596045"/>
    </source>
</evidence>
<feature type="domain" description="Amidohydrolase 3" evidence="1">
    <location>
        <begin position="59"/>
        <end position="471"/>
    </location>
</feature>
<name>A0ABW0MBL0_9BURK</name>
<comment type="caution">
    <text evidence="2">The sequence shown here is derived from an EMBL/GenBank/DDBJ whole genome shotgun (WGS) entry which is preliminary data.</text>
</comment>
<dbReference type="PANTHER" id="PTHR11647">
    <property type="entry name" value="HYDRANTOINASE/DIHYDROPYRIMIDINASE FAMILY MEMBER"/>
    <property type="match status" value="1"/>
</dbReference>
<dbReference type="InterPro" id="IPR011059">
    <property type="entry name" value="Metal-dep_hydrolase_composite"/>
</dbReference>
<dbReference type="RefSeq" id="WP_378997542.1">
    <property type="nucleotide sequence ID" value="NZ_JBHSMT010000014.1"/>
</dbReference>
<dbReference type="PANTHER" id="PTHR11647:SF1">
    <property type="entry name" value="COLLAPSIN RESPONSE MEDIATOR PROTEIN"/>
    <property type="match status" value="1"/>
</dbReference>
<dbReference type="SUPFAM" id="SSF51556">
    <property type="entry name" value="Metallo-dependent hydrolases"/>
    <property type="match status" value="1"/>
</dbReference>
<dbReference type="InterPro" id="IPR013108">
    <property type="entry name" value="Amidohydro_3"/>
</dbReference>
<organism evidence="2 3">
    <name type="scientific">Paraherbaspirillum soli</name>
    <dbReference type="NCBI Taxonomy" id="631222"/>
    <lineage>
        <taxon>Bacteria</taxon>
        <taxon>Pseudomonadati</taxon>
        <taxon>Pseudomonadota</taxon>
        <taxon>Betaproteobacteria</taxon>
        <taxon>Burkholderiales</taxon>
        <taxon>Oxalobacteraceae</taxon>
        <taxon>Paraherbaspirillum</taxon>
    </lineage>
</organism>